<dbReference type="Proteomes" id="UP001320706">
    <property type="component" value="Unassembled WGS sequence"/>
</dbReference>
<proteinExistence type="predicted"/>
<organism evidence="1 2">
    <name type="scientific">Zalaria obscura</name>
    <dbReference type="NCBI Taxonomy" id="2024903"/>
    <lineage>
        <taxon>Eukaryota</taxon>
        <taxon>Fungi</taxon>
        <taxon>Dikarya</taxon>
        <taxon>Ascomycota</taxon>
        <taxon>Pezizomycotina</taxon>
        <taxon>Dothideomycetes</taxon>
        <taxon>Dothideomycetidae</taxon>
        <taxon>Dothideales</taxon>
        <taxon>Zalariaceae</taxon>
        <taxon>Zalaria</taxon>
    </lineage>
</organism>
<protein>
    <submittedName>
        <fullName evidence="1">Uncharacterized protein</fullName>
    </submittedName>
</protein>
<evidence type="ECO:0000313" key="2">
    <source>
        <dbReference type="Proteomes" id="UP001320706"/>
    </source>
</evidence>
<comment type="caution">
    <text evidence="1">The sequence shown here is derived from an EMBL/GenBank/DDBJ whole genome shotgun (WGS) entry which is preliminary data.</text>
</comment>
<evidence type="ECO:0000313" key="1">
    <source>
        <dbReference type="EMBL" id="KAK8195922.1"/>
    </source>
</evidence>
<dbReference type="EMBL" id="JAMKPW020000042">
    <property type="protein sequence ID" value="KAK8195922.1"/>
    <property type="molecule type" value="Genomic_DNA"/>
</dbReference>
<accession>A0ACC3S4U5</accession>
<keyword evidence="2" id="KW-1185">Reference proteome</keyword>
<reference evidence="1" key="1">
    <citation type="submission" date="2024-02" db="EMBL/GenBank/DDBJ databases">
        <title>Metagenome Assembled Genome of Zalaria obscura JY119.</title>
        <authorList>
            <person name="Vighnesh L."/>
            <person name="Jagadeeshwari U."/>
            <person name="Venkata Ramana C."/>
            <person name="Sasikala C."/>
        </authorList>
    </citation>
    <scope>NUCLEOTIDE SEQUENCE</scope>
    <source>
        <strain evidence="1">JY119</strain>
    </source>
</reference>
<sequence>MMNAVPLFVAKATVIWTSHAAPTARSTENGNSETWHTTYLPYSGARSKLTRWWSAWTPVADQIMTIRSNYCGLRGRRQKWGYMTGYTAL</sequence>
<gene>
    <name evidence="1" type="ORF">M8818_007073</name>
</gene>
<name>A0ACC3S4U5_9PEZI</name>